<reference evidence="2" key="1">
    <citation type="submission" date="2020-01" db="EMBL/GenBank/DDBJ databases">
        <title>Genome sequence of Kobresia littledalei, the first chromosome-level genome in the family Cyperaceae.</title>
        <authorList>
            <person name="Qu G."/>
        </authorList>
    </citation>
    <scope>NUCLEOTIDE SEQUENCE</scope>
    <source>
        <strain evidence="2">C.B.Clarke</strain>
        <tissue evidence="2">Leaf</tissue>
    </source>
</reference>
<evidence type="ECO:0000313" key="2">
    <source>
        <dbReference type="EMBL" id="KAF3326130.1"/>
    </source>
</evidence>
<gene>
    <name evidence="2" type="ORF">FCM35_KLT09210</name>
</gene>
<dbReference type="InterPro" id="IPR000626">
    <property type="entry name" value="Ubiquitin-like_dom"/>
</dbReference>
<protein>
    <submittedName>
        <fullName evidence="2">Ubiquitin family</fullName>
    </submittedName>
</protein>
<dbReference type="OrthoDB" id="428577at2759"/>
<dbReference type="EMBL" id="SWLB01000019">
    <property type="protein sequence ID" value="KAF3326130.1"/>
    <property type="molecule type" value="Genomic_DNA"/>
</dbReference>
<dbReference type="CDD" id="cd17039">
    <property type="entry name" value="Ubl_ubiquitin_like"/>
    <property type="match status" value="1"/>
</dbReference>
<evidence type="ECO:0000313" key="3">
    <source>
        <dbReference type="Proteomes" id="UP000623129"/>
    </source>
</evidence>
<dbReference type="AlphaFoldDB" id="A0A833VH81"/>
<proteinExistence type="predicted"/>
<accession>A0A833VH81</accession>
<sequence length="97" mass="10948">MAMYIRVKRMKVTYFVQCDLTETVLSIKQKLHAIIDELPTNQKLVVRSTQAVLDDSNTLAEQGVENDVVVELSLRQENNEFDEPNVILPGKSNNSGN</sequence>
<comment type="caution">
    <text evidence="2">The sequence shown here is derived from an EMBL/GenBank/DDBJ whole genome shotgun (WGS) entry which is preliminary data.</text>
</comment>
<name>A0A833VH81_9POAL</name>
<keyword evidence="3" id="KW-1185">Reference proteome</keyword>
<dbReference type="SUPFAM" id="SSF54236">
    <property type="entry name" value="Ubiquitin-like"/>
    <property type="match status" value="1"/>
</dbReference>
<dbReference type="Pfam" id="PF00240">
    <property type="entry name" value="ubiquitin"/>
    <property type="match status" value="1"/>
</dbReference>
<dbReference type="PANTHER" id="PTHR47725:SF2">
    <property type="entry name" value="UBIQUITIN-LIKE DOMAIN-CONTAINING PROTEIN"/>
    <property type="match status" value="1"/>
</dbReference>
<dbReference type="InterPro" id="IPR029071">
    <property type="entry name" value="Ubiquitin-like_domsf"/>
</dbReference>
<dbReference type="Proteomes" id="UP000623129">
    <property type="component" value="Unassembled WGS sequence"/>
</dbReference>
<dbReference type="PANTHER" id="PTHR47725">
    <property type="entry name" value="OS03G0364000 PROTEIN"/>
    <property type="match status" value="1"/>
</dbReference>
<evidence type="ECO:0000259" key="1">
    <source>
        <dbReference type="PROSITE" id="PS50053"/>
    </source>
</evidence>
<dbReference type="Gene3D" id="3.10.20.90">
    <property type="entry name" value="Phosphatidylinositol 3-kinase Catalytic Subunit, Chain A, domain 1"/>
    <property type="match status" value="1"/>
</dbReference>
<organism evidence="2 3">
    <name type="scientific">Carex littledalei</name>
    <dbReference type="NCBI Taxonomy" id="544730"/>
    <lineage>
        <taxon>Eukaryota</taxon>
        <taxon>Viridiplantae</taxon>
        <taxon>Streptophyta</taxon>
        <taxon>Embryophyta</taxon>
        <taxon>Tracheophyta</taxon>
        <taxon>Spermatophyta</taxon>
        <taxon>Magnoliopsida</taxon>
        <taxon>Liliopsida</taxon>
        <taxon>Poales</taxon>
        <taxon>Cyperaceae</taxon>
        <taxon>Cyperoideae</taxon>
        <taxon>Cariceae</taxon>
        <taxon>Carex</taxon>
        <taxon>Carex subgen. Euthyceras</taxon>
    </lineage>
</organism>
<dbReference type="PROSITE" id="PS50053">
    <property type="entry name" value="UBIQUITIN_2"/>
    <property type="match status" value="1"/>
</dbReference>
<dbReference type="SMART" id="SM00213">
    <property type="entry name" value="UBQ"/>
    <property type="match status" value="1"/>
</dbReference>
<feature type="domain" description="Ubiquitin-like" evidence="1">
    <location>
        <begin position="3"/>
        <end position="79"/>
    </location>
</feature>